<keyword evidence="5 6" id="KW-0472">Membrane</keyword>
<dbReference type="InterPro" id="IPR037185">
    <property type="entry name" value="EmrE-like"/>
</dbReference>
<feature type="domain" description="EamA" evidence="7">
    <location>
        <begin position="24"/>
        <end position="141"/>
    </location>
</feature>
<evidence type="ECO:0000256" key="6">
    <source>
        <dbReference type="SAM" id="Phobius"/>
    </source>
</evidence>
<feature type="transmembrane region" description="Helical" evidence="6">
    <location>
        <begin position="98"/>
        <end position="119"/>
    </location>
</feature>
<protein>
    <submittedName>
        <fullName evidence="8">Multidrug transporter</fullName>
    </submittedName>
</protein>
<gene>
    <name evidence="8" type="ORF">GCM10011363_05500</name>
</gene>
<evidence type="ECO:0000256" key="2">
    <source>
        <dbReference type="ARBA" id="ARBA00009853"/>
    </source>
</evidence>
<dbReference type="SUPFAM" id="SSF103481">
    <property type="entry name" value="Multidrug resistance efflux transporter EmrE"/>
    <property type="match status" value="2"/>
</dbReference>
<evidence type="ECO:0000259" key="7">
    <source>
        <dbReference type="Pfam" id="PF00892"/>
    </source>
</evidence>
<feature type="domain" description="EamA" evidence="7">
    <location>
        <begin position="153"/>
        <end position="278"/>
    </location>
</feature>
<dbReference type="InterPro" id="IPR000620">
    <property type="entry name" value="EamA_dom"/>
</dbReference>
<dbReference type="PANTHER" id="PTHR22911">
    <property type="entry name" value="ACYL-MALONYL CONDENSING ENZYME-RELATED"/>
    <property type="match status" value="1"/>
</dbReference>
<evidence type="ECO:0000256" key="1">
    <source>
        <dbReference type="ARBA" id="ARBA00004141"/>
    </source>
</evidence>
<dbReference type="Pfam" id="PF00892">
    <property type="entry name" value="EamA"/>
    <property type="match status" value="2"/>
</dbReference>
<feature type="transmembrane region" description="Helical" evidence="6">
    <location>
        <begin position="12"/>
        <end position="33"/>
    </location>
</feature>
<comment type="caution">
    <text evidence="8">The sequence shown here is derived from an EMBL/GenBank/DDBJ whole genome shotgun (WGS) entry which is preliminary data.</text>
</comment>
<evidence type="ECO:0000256" key="5">
    <source>
        <dbReference type="ARBA" id="ARBA00023136"/>
    </source>
</evidence>
<evidence type="ECO:0000256" key="3">
    <source>
        <dbReference type="ARBA" id="ARBA00022692"/>
    </source>
</evidence>
<feature type="transmembrane region" description="Helical" evidence="6">
    <location>
        <begin position="126"/>
        <end position="142"/>
    </location>
</feature>
<dbReference type="RefSeq" id="WP_188480417.1">
    <property type="nucleotide sequence ID" value="NZ_BMFC01000001.1"/>
</dbReference>
<organism evidence="8 9">
    <name type="scientific">Marivita lacus</name>
    <dbReference type="NCBI Taxonomy" id="1323742"/>
    <lineage>
        <taxon>Bacteria</taxon>
        <taxon>Pseudomonadati</taxon>
        <taxon>Pseudomonadota</taxon>
        <taxon>Alphaproteobacteria</taxon>
        <taxon>Rhodobacterales</taxon>
        <taxon>Roseobacteraceae</taxon>
        <taxon>Marivita</taxon>
    </lineage>
</organism>
<evidence type="ECO:0000313" key="8">
    <source>
        <dbReference type="EMBL" id="GGB91815.1"/>
    </source>
</evidence>
<feature type="transmembrane region" description="Helical" evidence="6">
    <location>
        <begin position="263"/>
        <end position="282"/>
    </location>
</feature>
<proteinExistence type="inferred from homology"/>
<feature type="transmembrane region" description="Helical" evidence="6">
    <location>
        <begin position="208"/>
        <end position="229"/>
    </location>
</feature>
<accession>A0ABQ1K8F3</accession>
<keyword evidence="9" id="KW-1185">Reference proteome</keyword>
<feature type="transmembrane region" description="Helical" evidence="6">
    <location>
        <begin position="236"/>
        <end position="257"/>
    </location>
</feature>
<dbReference type="PANTHER" id="PTHR22911:SF6">
    <property type="entry name" value="SOLUTE CARRIER FAMILY 35 MEMBER G1"/>
    <property type="match status" value="1"/>
</dbReference>
<evidence type="ECO:0000313" key="9">
    <source>
        <dbReference type="Proteomes" id="UP000645462"/>
    </source>
</evidence>
<reference evidence="9" key="1">
    <citation type="journal article" date="2019" name="Int. J. Syst. Evol. Microbiol.">
        <title>The Global Catalogue of Microorganisms (GCM) 10K type strain sequencing project: providing services to taxonomists for standard genome sequencing and annotation.</title>
        <authorList>
            <consortium name="The Broad Institute Genomics Platform"/>
            <consortium name="The Broad Institute Genome Sequencing Center for Infectious Disease"/>
            <person name="Wu L."/>
            <person name="Ma J."/>
        </authorList>
    </citation>
    <scope>NUCLEOTIDE SEQUENCE [LARGE SCALE GENOMIC DNA]</scope>
    <source>
        <strain evidence="9">CGMCC 1.12478</strain>
    </source>
</reference>
<comment type="similarity">
    <text evidence="2">Belongs to the drug/metabolite transporter (DMT) superfamily. 10 TMS drug/metabolite exporter (DME) (TC 2.A.7.3) family.</text>
</comment>
<keyword evidence="3 6" id="KW-0812">Transmembrane</keyword>
<feature type="transmembrane region" description="Helical" evidence="6">
    <location>
        <begin position="39"/>
        <end position="59"/>
    </location>
</feature>
<feature type="transmembrane region" description="Helical" evidence="6">
    <location>
        <begin position="148"/>
        <end position="169"/>
    </location>
</feature>
<dbReference type="Proteomes" id="UP000645462">
    <property type="component" value="Unassembled WGS sequence"/>
</dbReference>
<name>A0ABQ1K8F3_9RHOB</name>
<sequence>MNPDAPRDNVRGGAWLLADMALNIWALGIVKALGLGYPVAQIVFLRAGIGLVLLLPWILRNRHSFALVPDLPLQVLRVGLSAATLTASYFAIARVPLALFTTMNFTRPLVVMVLAALLLRERVTGGQWLAAIVAMLGVLIAIDPDGTTLGPGLMALALVVLTGSGAVIVTRRLRATPTIVLMTFYTVGLGLCTLPFALWSWQPIPSDHLVPLLAIGVFAQSAQACFLRAHFNGDAGVLSVLGYMSLPLSTAAGYFAFGETPTLRFMAGATLVVLAAASLTVSRRPRAMMRIR</sequence>
<feature type="transmembrane region" description="Helical" evidence="6">
    <location>
        <begin position="181"/>
        <end position="202"/>
    </location>
</feature>
<keyword evidence="4 6" id="KW-1133">Transmembrane helix</keyword>
<evidence type="ECO:0000256" key="4">
    <source>
        <dbReference type="ARBA" id="ARBA00022989"/>
    </source>
</evidence>
<dbReference type="EMBL" id="BMFC01000001">
    <property type="protein sequence ID" value="GGB91815.1"/>
    <property type="molecule type" value="Genomic_DNA"/>
</dbReference>
<comment type="subcellular location">
    <subcellularLocation>
        <location evidence="1">Membrane</location>
        <topology evidence="1">Multi-pass membrane protein</topology>
    </subcellularLocation>
</comment>